<dbReference type="EMBL" id="BLAL01000017">
    <property type="protein sequence ID" value="GES75690.1"/>
    <property type="molecule type" value="Genomic_DNA"/>
</dbReference>
<dbReference type="Gene3D" id="1.10.510.10">
    <property type="entry name" value="Transferase(Phosphotransferase) domain 1"/>
    <property type="match status" value="1"/>
</dbReference>
<keyword evidence="3" id="KW-0808">Transferase</keyword>
<dbReference type="InterPro" id="IPR011009">
    <property type="entry name" value="Kinase-like_dom_sf"/>
</dbReference>
<sequence length="118" mass="13551">MGNPINVHGDLHPKNILLHQNTIKLADFGCSRLHGSKCYTKPRGIIPYIDPKIPNAEEQSHFSYVRHSRWVKHEWLMLASQTTKTERREVISKLKSIDHIDSGNNNGLNSLNSNERKQ</sequence>
<dbReference type="AlphaFoldDB" id="A0A8H3KXI7"/>
<dbReference type="GO" id="GO:0005524">
    <property type="term" value="F:ATP binding"/>
    <property type="evidence" value="ECO:0007669"/>
    <property type="project" value="InterPro"/>
</dbReference>
<dbReference type="OrthoDB" id="10261027at2759"/>
<dbReference type="InterPro" id="IPR000719">
    <property type="entry name" value="Prot_kinase_dom"/>
</dbReference>
<evidence type="ECO:0000313" key="4">
    <source>
        <dbReference type="Proteomes" id="UP000615446"/>
    </source>
</evidence>
<dbReference type="Proteomes" id="UP000615446">
    <property type="component" value="Unassembled WGS sequence"/>
</dbReference>
<proteinExistence type="predicted"/>
<evidence type="ECO:0000313" key="3">
    <source>
        <dbReference type="EMBL" id="GES75690.1"/>
    </source>
</evidence>
<evidence type="ECO:0000256" key="1">
    <source>
        <dbReference type="SAM" id="MobiDB-lite"/>
    </source>
</evidence>
<feature type="domain" description="Protein kinase" evidence="2">
    <location>
        <begin position="1"/>
        <end position="118"/>
    </location>
</feature>
<gene>
    <name evidence="3" type="ORF">RCL2_000311100</name>
</gene>
<dbReference type="SUPFAM" id="SSF56112">
    <property type="entry name" value="Protein kinase-like (PK-like)"/>
    <property type="match status" value="1"/>
</dbReference>
<feature type="compositionally biased region" description="Low complexity" evidence="1">
    <location>
        <begin position="102"/>
        <end position="118"/>
    </location>
</feature>
<dbReference type="GO" id="GO:0004672">
    <property type="term" value="F:protein kinase activity"/>
    <property type="evidence" value="ECO:0007669"/>
    <property type="project" value="InterPro"/>
</dbReference>
<name>A0A8H3KXI7_9GLOM</name>
<protein>
    <submittedName>
        <fullName evidence="3">Kinase-like domain-containing protein</fullName>
    </submittedName>
</protein>
<accession>A0A8H3KXI7</accession>
<evidence type="ECO:0000259" key="2">
    <source>
        <dbReference type="PROSITE" id="PS50011"/>
    </source>
</evidence>
<reference evidence="3" key="1">
    <citation type="submission" date="2019-10" db="EMBL/GenBank/DDBJ databases">
        <title>Conservation and host-specific expression of non-tandemly repeated heterogenous ribosome RNA gene in arbuscular mycorrhizal fungi.</title>
        <authorList>
            <person name="Maeda T."/>
            <person name="Kobayashi Y."/>
            <person name="Nakagawa T."/>
            <person name="Ezawa T."/>
            <person name="Yamaguchi K."/>
            <person name="Bino T."/>
            <person name="Nishimoto Y."/>
            <person name="Shigenobu S."/>
            <person name="Kawaguchi M."/>
        </authorList>
    </citation>
    <scope>NUCLEOTIDE SEQUENCE</scope>
    <source>
        <strain evidence="3">HR1</strain>
    </source>
</reference>
<comment type="caution">
    <text evidence="3">The sequence shown here is derived from an EMBL/GenBank/DDBJ whole genome shotgun (WGS) entry which is preliminary data.</text>
</comment>
<dbReference type="PROSITE" id="PS50011">
    <property type="entry name" value="PROTEIN_KINASE_DOM"/>
    <property type="match status" value="1"/>
</dbReference>
<feature type="region of interest" description="Disordered" evidence="1">
    <location>
        <begin position="98"/>
        <end position="118"/>
    </location>
</feature>
<organism evidence="3 4">
    <name type="scientific">Rhizophagus clarus</name>
    <dbReference type="NCBI Taxonomy" id="94130"/>
    <lineage>
        <taxon>Eukaryota</taxon>
        <taxon>Fungi</taxon>
        <taxon>Fungi incertae sedis</taxon>
        <taxon>Mucoromycota</taxon>
        <taxon>Glomeromycotina</taxon>
        <taxon>Glomeromycetes</taxon>
        <taxon>Glomerales</taxon>
        <taxon>Glomeraceae</taxon>
        <taxon>Rhizophagus</taxon>
    </lineage>
</organism>
<keyword evidence="3" id="KW-0418">Kinase</keyword>